<keyword evidence="2" id="KW-0805">Transcription regulation</keyword>
<dbReference type="PANTHER" id="PTHR43537:SF34">
    <property type="entry name" value="PYRUVATE DEHYDROGENASE COMPLEX REPRESSOR"/>
    <property type="match status" value="1"/>
</dbReference>
<dbReference type="Proteomes" id="UP000321389">
    <property type="component" value="Chromosome"/>
</dbReference>
<dbReference type="InterPro" id="IPR011711">
    <property type="entry name" value="GntR_C"/>
</dbReference>
<dbReference type="CDD" id="cd07377">
    <property type="entry name" value="WHTH_GntR"/>
    <property type="match status" value="1"/>
</dbReference>
<evidence type="ECO:0000256" key="5">
    <source>
        <dbReference type="ARBA" id="ARBA00037357"/>
    </source>
</evidence>
<dbReference type="Gene3D" id="1.10.10.10">
    <property type="entry name" value="Winged helix-like DNA-binding domain superfamily/Winged helix DNA-binding domain"/>
    <property type="match status" value="1"/>
</dbReference>
<evidence type="ECO:0000256" key="1">
    <source>
        <dbReference type="ARBA" id="ARBA00022491"/>
    </source>
</evidence>
<accession>A0A5B8L2V6</accession>
<keyword evidence="9" id="KW-1185">Reference proteome</keyword>
<dbReference type="RefSeq" id="WP_146300965.1">
    <property type="nucleotide sequence ID" value="NZ_CP042301.2"/>
</dbReference>
<evidence type="ECO:0000256" key="4">
    <source>
        <dbReference type="ARBA" id="ARBA00023163"/>
    </source>
</evidence>
<dbReference type="Pfam" id="PF00392">
    <property type="entry name" value="GntR"/>
    <property type="match status" value="1"/>
</dbReference>
<dbReference type="InterPro" id="IPR036390">
    <property type="entry name" value="WH_DNA-bd_sf"/>
</dbReference>
<organism evidence="8 9">
    <name type="scientific">Nitratireductor mangrovi</name>
    <dbReference type="NCBI Taxonomy" id="2599600"/>
    <lineage>
        <taxon>Bacteria</taxon>
        <taxon>Pseudomonadati</taxon>
        <taxon>Pseudomonadota</taxon>
        <taxon>Alphaproteobacteria</taxon>
        <taxon>Hyphomicrobiales</taxon>
        <taxon>Phyllobacteriaceae</taxon>
        <taxon>Nitratireductor</taxon>
    </lineage>
</organism>
<dbReference type="Pfam" id="PF07729">
    <property type="entry name" value="FCD"/>
    <property type="match status" value="1"/>
</dbReference>
<dbReference type="SMART" id="SM00895">
    <property type="entry name" value="FCD"/>
    <property type="match status" value="1"/>
</dbReference>
<keyword evidence="1" id="KW-0678">Repressor</keyword>
<evidence type="ECO:0000313" key="9">
    <source>
        <dbReference type="Proteomes" id="UP000321389"/>
    </source>
</evidence>
<reference evidence="8" key="1">
    <citation type="submission" date="2020-04" db="EMBL/GenBank/DDBJ databases">
        <title>Nitratireductor sp. nov. isolated from mangrove soil.</title>
        <authorList>
            <person name="Ye Y."/>
        </authorList>
    </citation>
    <scope>NUCLEOTIDE SEQUENCE</scope>
    <source>
        <strain evidence="8">SY7</strain>
    </source>
</reference>
<evidence type="ECO:0000313" key="8">
    <source>
        <dbReference type="EMBL" id="QDZ02327.1"/>
    </source>
</evidence>
<keyword evidence="4" id="KW-0804">Transcription</keyword>
<dbReference type="PANTHER" id="PTHR43537">
    <property type="entry name" value="TRANSCRIPTIONAL REGULATOR, GNTR FAMILY"/>
    <property type="match status" value="1"/>
</dbReference>
<dbReference type="SUPFAM" id="SSF48008">
    <property type="entry name" value="GntR ligand-binding domain-like"/>
    <property type="match status" value="1"/>
</dbReference>
<dbReference type="InterPro" id="IPR000524">
    <property type="entry name" value="Tscrpt_reg_HTH_GntR"/>
</dbReference>
<evidence type="ECO:0000256" key="6">
    <source>
        <dbReference type="ARBA" id="ARBA00039592"/>
    </source>
</evidence>
<protein>
    <recommendedName>
        <fullName evidence="6">Pyruvate dehydrogenase complex repressor</fullName>
    </recommendedName>
</protein>
<dbReference type="OrthoDB" id="5450856at2"/>
<keyword evidence="3" id="KW-0238">DNA-binding</keyword>
<name>A0A5B8L2V6_9HYPH</name>
<dbReference type="InterPro" id="IPR036388">
    <property type="entry name" value="WH-like_DNA-bd_sf"/>
</dbReference>
<dbReference type="SUPFAM" id="SSF46785">
    <property type="entry name" value="Winged helix' DNA-binding domain"/>
    <property type="match status" value="1"/>
</dbReference>
<dbReference type="SMART" id="SM00345">
    <property type="entry name" value="HTH_GNTR"/>
    <property type="match status" value="1"/>
</dbReference>
<dbReference type="GO" id="GO:0003677">
    <property type="term" value="F:DNA binding"/>
    <property type="evidence" value="ECO:0007669"/>
    <property type="project" value="UniProtKB-KW"/>
</dbReference>
<comment type="function">
    <text evidence="5">Transcriptional repressor for the pyruvate dehydrogenase complex genes aceEF and lpd.</text>
</comment>
<dbReference type="AlphaFoldDB" id="A0A5B8L2V6"/>
<evidence type="ECO:0000259" key="7">
    <source>
        <dbReference type="PROSITE" id="PS50949"/>
    </source>
</evidence>
<dbReference type="Gene3D" id="1.20.120.530">
    <property type="entry name" value="GntR ligand-binding domain-like"/>
    <property type="match status" value="1"/>
</dbReference>
<dbReference type="InterPro" id="IPR008920">
    <property type="entry name" value="TF_FadR/GntR_C"/>
</dbReference>
<dbReference type="PROSITE" id="PS50949">
    <property type="entry name" value="HTH_GNTR"/>
    <property type="match status" value="1"/>
</dbReference>
<dbReference type="KEGG" id="niy:FQ775_19165"/>
<dbReference type="GO" id="GO:0003700">
    <property type="term" value="F:DNA-binding transcription factor activity"/>
    <property type="evidence" value="ECO:0007669"/>
    <property type="project" value="InterPro"/>
</dbReference>
<dbReference type="PRINTS" id="PR00035">
    <property type="entry name" value="HTHGNTR"/>
</dbReference>
<proteinExistence type="predicted"/>
<evidence type="ECO:0000256" key="2">
    <source>
        <dbReference type="ARBA" id="ARBA00023015"/>
    </source>
</evidence>
<dbReference type="EMBL" id="CP042301">
    <property type="protein sequence ID" value="QDZ02327.1"/>
    <property type="molecule type" value="Genomic_DNA"/>
</dbReference>
<sequence length="261" mass="29183">MSELFSRIDHARTADEVVRRIEDLILEGILRSGDRLPGERELASMFDVSRPILRDALKQLEARGLLVSRHGGGTRVADIIGEVFTQPVMELISGHGKATADYLEFRREIEGVAARLAAERATPDDRVLLSGILDRMRAAHERADFDEEARLDVEFHGAIGECAHNIILLHTLRSCYRLLADGVFFNRTLIYRLAGARDALLEQHLAIGDAVLAGKPASALEAARRHIDFVESAIAKAERADNWQKVSRLRLAQRSRDHRNV</sequence>
<evidence type="ECO:0000256" key="3">
    <source>
        <dbReference type="ARBA" id="ARBA00023125"/>
    </source>
</evidence>
<feature type="domain" description="HTH gntR-type" evidence="7">
    <location>
        <begin position="11"/>
        <end position="79"/>
    </location>
</feature>
<gene>
    <name evidence="8" type="ORF">FQ775_19165</name>
</gene>